<evidence type="ECO:0000256" key="1">
    <source>
        <dbReference type="ARBA" id="ARBA00022603"/>
    </source>
</evidence>
<dbReference type="Gene3D" id="2.170.270.10">
    <property type="entry name" value="SET domain"/>
    <property type="match status" value="1"/>
</dbReference>
<evidence type="ECO:0000256" key="3">
    <source>
        <dbReference type="ARBA" id="ARBA00022691"/>
    </source>
</evidence>
<dbReference type="InterPro" id="IPR046341">
    <property type="entry name" value="SET_dom_sf"/>
</dbReference>
<keyword evidence="2" id="KW-0808">Transferase</keyword>
<dbReference type="CDD" id="cd20071">
    <property type="entry name" value="SET_SMYD"/>
    <property type="match status" value="1"/>
</dbReference>
<dbReference type="GO" id="GO:0032259">
    <property type="term" value="P:methylation"/>
    <property type="evidence" value="ECO:0007669"/>
    <property type="project" value="UniProtKB-KW"/>
</dbReference>
<dbReference type="SUPFAM" id="SSF82199">
    <property type="entry name" value="SET domain"/>
    <property type="match status" value="1"/>
</dbReference>
<proteinExistence type="predicted"/>
<gene>
    <name evidence="5" type="ORF">FVE85_7792</name>
</gene>
<dbReference type="GO" id="GO:0042799">
    <property type="term" value="F:histone H4K20 methyltransferase activity"/>
    <property type="evidence" value="ECO:0007669"/>
    <property type="project" value="TreeGrafter"/>
</dbReference>
<evidence type="ECO:0000256" key="2">
    <source>
        <dbReference type="ARBA" id="ARBA00022679"/>
    </source>
</evidence>
<feature type="domain" description="SET" evidence="4">
    <location>
        <begin position="13"/>
        <end position="411"/>
    </location>
</feature>
<dbReference type="PANTHER" id="PTHR46402:SF2">
    <property type="entry name" value="HISTONE-LYSINE N-TRIMETHYLTRANSFERASE SMYD5"/>
    <property type="match status" value="1"/>
</dbReference>
<keyword evidence="3" id="KW-0949">S-adenosyl-L-methionine</keyword>
<accession>A0A5J4YIU5</accession>
<dbReference type="GO" id="GO:0045814">
    <property type="term" value="P:negative regulation of gene expression, epigenetic"/>
    <property type="evidence" value="ECO:0007669"/>
    <property type="project" value="TreeGrafter"/>
</dbReference>
<keyword evidence="1" id="KW-0489">Methyltransferase</keyword>
<comment type="caution">
    <text evidence="5">The sequence shown here is derived from an EMBL/GenBank/DDBJ whole genome shotgun (WGS) entry which is preliminary data.</text>
</comment>
<dbReference type="OrthoDB" id="438641at2759"/>
<reference evidence="6" key="1">
    <citation type="journal article" date="2019" name="Nat. Commun.">
        <title>Expansion of phycobilisome linker gene families in mesophilic red algae.</title>
        <authorList>
            <person name="Lee J."/>
            <person name="Kim D."/>
            <person name="Bhattacharya D."/>
            <person name="Yoon H.S."/>
        </authorList>
    </citation>
    <scope>NUCLEOTIDE SEQUENCE [LARGE SCALE GENOMIC DNA]</scope>
    <source>
        <strain evidence="6">CCMP 1328</strain>
    </source>
</reference>
<dbReference type="PANTHER" id="PTHR46402">
    <property type="entry name" value="SET AND MYND DOMAIN-CONTAINING PROTEIN 5"/>
    <property type="match status" value="1"/>
</dbReference>
<dbReference type="PROSITE" id="PS50280">
    <property type="entry name" value="SET"/>
    <property type="match status" value="1"/>
</dbReference>
<dbReference type="AlphaFoldDB" id="A0A5J4YIU5"/>
<organism evidence="5 6">
    <name type="scientific">Porphyridium purpureum</name>
    <name type="common">Red alga</name>
    <name type="synonym">Porphyridium cruentum</name>
    <dbReference type="NCBI Taxonomy" id="35688"/>
    <lineage>
        <taxon>Eukaryota</taxon>
        <taxon>Rhodophyta</taxon>
        <taxon>Bangiophyceae</taxon>
        <taxon>Porphyridiales</taxon>
        <taxon>Porphyridiaceae</taxon>
        <taxon>Porphyridium</taxon>
    </lineage>
</organism>
<name>A0A5J4YIU5_PORPP</name>
<dbReference type="InterPro" id="IPR001214">
    <property type="entry name" value="SET_dom"/>
</dbReference>
<evidence type="ECO:0000313" key="5">
    <source>
        <dbReference type="EMBL" id="KAA8491371.1"/>
    </source>
</evidence>
<sequence>MASASAPALAAEPGLRVQVTPNAGRSLYAALPFDDGDVLLAERPSWVMQSVESRQESAANGADVCGLCGTCARSFGHQIRATLQAPSADSVPRSPADDTKLVSELLQLLQSDAEDGAACVKTFACASASHGDRTCEQIYCSTACAERDWLAGHRMMCVSVNADLMSQLDELARGRYVCLRYAVDLLVRVAAVATSEPTANVLECSWVAELEHRSEWSSSWQCSSGRRQKDAVKVRRAACIATGMCGRHVSEADVERVLTALDINAVSVQLSSGIYSRMHAWLRNSAQHAVLDCSESELPSALGELISRVEIRMGLRPQYASGKLDASKYTVAQLAATLTCLFPPTEFIALHRTVSLLNHSCRPNVRLEHRLVSAETEVAPAGIETRAIAMSCENDCEAAIRPDDELTISYIDASIDDTPVRQQLLAPYGFVCGCTKCG</sequence>
<keyword evidence="6" id="KW-1185">Reference proteome</keyword>
<protein>
    <recommendedName>
        <fullName evidence="4">SET domain-containing protein</fullName>
    </recommendedName>
</protein>
<dbReference type="EMBL" id="VRMN01000014">
    <property type="protein sequence ID" value="KAA8491371.1"/>
    <property type="molecule type" value="Genomic_DNA"/>
</dbReference>
<dbReference type="Proteomes" id="UP000324585">
    <property type="component" value="Unassembled WGS sequence"/>
</dbReference>
<evidence type="ECO:0000259" key="4">
    <source>
        <dbReference type="PROSITE" id="PS50280"/>
    </source>
</evidence>
<evidence type="ECO:0000313" key="6">
    <source>
        <dbReference type="Proteomes" id="UP000324585"/>
    </source>
</evidence>